<keyword evidence="2" id="KW-1185">Reference proteome</keyword>
<name>A0A1C3ZQ59_9ENTR</name>
<evidence type="ECO:0000313" key="1">
    <source>
        <dbReference type="EMBL" id="SCB84518.1"/>
    </source>
</evidence>
<dbReference type="Proteomes" id="UP000198975">
    <property type="component" value="Unassembled WGS sequence"/>
</dbReference>
<reference evidence="2" key="1">
    <citation type="submission" date="2016-08" db="EMBL/GenBank/DDBJ databases">
        <authorList>
            <person name="Varghese N."/>
            <person name="Submissions Spin"/>
        </authorList>
    </citation>
    <scope>NUCLEOTIDE SEQUENCE [LARGE SCALE GENOMIC DNA]</scope>
    <source>
        <strain evidence="2">REICA_082</strain>
    </source>
</reference>
<dbReference type="EMBL" id="FMAY01000002">
    <property type="protein sequence ID" value="SCB84518.1"/>
    <property type="molecule type" value="Genomic_DNA"/>
</dbReference>
<dbReference type="AlphaFoldDB" id="A0A1C3ZQ59"/>
<accession>A0A1C3ZQ59</accession>
<organism evidence="1 2">
    <name type="scientific">Kosakonia oryzendophytica</name>
    <dbReference type="NCBI Taxonomy" id="1005665"/>
    <lineage>
        <taxon>Bacteria</taxon>
        <taxon>Pseudomonadati</taxon>
        <taxon>Pseudomonadota</taxon>
        <taxon>Gammaproteobacteria</taxon>
        <taxon>Enterobacterales</taxon>
        <taxon>Enterobacteriaceae</taxon>
        <taxon>Kosakonia</taxon>
    </lineage>
</organism>
<dbReference type="RefSeq" id="WP_061498763.1">
    <property type="nucleotide sequence ID" value="NZ_CP115659.1"/>
</dbReference>
<protein>
    <submittedName>
        <fullName evidence="1">Uncharacterized protein</fullName>
    </submittedName>
</protein>
<dbReference type="OrthoDB" id="7067622at2"/>
<evidence type="ECO:0000313" key="2">
    <source>
        <dbReference type="Proteomes" id="UP000198975"/>
    </source>
</evidence>
<sequence length="140" mass="16373">MAEWTGVMYGFYTNKPLEDVFSSMAAKVKPDGYQHQRNSVRDEEFLLFYKDEEMLNYHLENGYNLDIGGEGCFCIEAKSATLNGAATLFEFENDSDFEPYDINLRFNHIYYYVLILPDFIDSADFCQKIYNLFVNVLEEN</sequence>
<gene>
    <name evidence="1" type="ORF">GA0061071_10272</name>
</gene>
<proteinExistence type="predicted"/>